<dbReference type="EMBL" id="JAVFWL010000001">
    <property type="protein sequence ID" value="KAK6730154.1"/>
    <property type="molecule type" value="Genomic_DNA"/>
</dbReference>
<protein>
    <recommendedName>
        <fullName evidence="6">Nucleotidyl transferase</fullName>
    </recommendedName>
</protein>
<organism evidence="4 5">
    <name type="scientific">Necator americanus</name>
    <name type="common">Human hookworm</name>
    <dbReference type="NCBI Taxonomy" id="51031"/>
    <lineage>
        <taxon>Eukaryota</taxon>
        <taxon>Metazoa</taxon>
        <taxon>Ecdysozoa</taxon>
        <taxon>Nematoda</taxon>
        <taxon>Chromadorea</taxon>
        <taxon>Rhabditida</taxon>
        <taxon>Rhabditina</taxon>
        <taxon>Rhabditomorpha</taxon>
        <taxon>Strongyloidea</taxon>
        <taxon>Ancylostomatidae</taxon>
        <taxon>Bunostominae</taxon>
        <taxon>Necator</taxon>
    </lineage>
</organism>
<evidence type="ECO:0000259" key="3">
    <source>
        <dbReference type="Pfam" id="PF25087"/>
    </source>
</evidence>
<evidence type="ECO:0008006" key="6">
    <source>
        <dbReference type="Google" id="ProtNLM"/>
    </source>
</evidence>
<keyword evidence="5" id="KW-1185">Reference proteome</keyword>
<gene>
    <name evidence="4" type="primary">Necator_chrI.g3054</name>
    <name evidence="4" type="ORF">RB195_006925</name>
</gene>
<dbReference type="PROSITE" id="PS00101">
    <property type="entry name" value="HEXAPEP_TRANSFERASES"/>
    <property type="match status" value="2"/>
</dbReference>
<proteinExistence type="inferred from homology"/>
<feature type="domain" description="Nucleotidyl transferase" evidence="2">
    <location>
        <begin position="4"/>
        <end position="243"/>
    </location>
</feature>
<reference evidence="4 5" key="1">
    <citation type="submission" date="2023-08" db="EMBL/GenBank/DDBJ databases">
        <title>A Necator americanus chromosomal reference genome.</title>
        <authorList>
            <person name="Ilik V."/>
            <person name="Petrzelkova K.J."/>
            <person name="Pardy F."/>
            <person name="Fuh T."/>
            <person name="Niatou-Singa F.S."/>
            <person name="Gouil Q."/>
            <person name="Baker L."/>
            <person name="Ritchie M.E."/>
            <person name="Jex A.R."/>
            <person name="Gazzola D."/>
            <person name="Li H."/>
            <person name="Toshio Fujiwara R."/>
            <person name="Zhan B."/>
            <person name="Aroian R.V."/>
            <person name="Pafco B."/>
            <person name="Schwarz E.M."/>
        </authorList>
    </citation>
    <scope>NUCLEOTIDE SEQUENCE [LARGE SCALE GENOMIC DNA]</scope>
    <source>
        <strain evidence="4 5">Aroian</strain>
        <tissue evidence="4">Whole animal</tissue>
    </source>
</reference>
<dbReference type="InterPro" id="IPR050486">
    <property type="entry name" value="Mannose-1P_guanyltransferase"/>
</dbReference>
<dbReference type="InterPro" id="IPR029044">
    <property type="entry name" value="Nucleotide-diphossugar_trans"/>
</dbReference>
<dbReference type="Pfam" id="PF25087">
    <property type="entry name" value="GMPPB_C"/>
    <property type="match status" value="1"/>
</dbReference>
<comment type="similarity">
    <text evidence="1">Belongs to the transferase hexapeptide repeat family.</text>
</comment>
<evidence type="ECO:0000313" key="5">
    <source>
        <dbReference type="Proteomes" id="UP001303046"/>
    </source>
</evidence>
<dbReference type="InterPro" id="IPR056729">
    <property type="entry name" value="GMPPB_C"/>
</dbReference>
<dbReference type="SUPFAM" id="SSF53448">
    <property type="entry name" value="Nucleotide-diphospho-sugar transferases"/>
    <property type="match status" value="1"/>
</dbReference>
<accession>A0ABR1BY30</accession>
<evidence type="ECO:0000313" key="4">
    <source>
        <dbReference type="EMBL" id="KAK6730154.1"/>
    </source>
</evidence>
<dbReference type="Gene3D" id="2.160.10.10">
    <property type="entry name" value="Hexapeptide repeat proteins"/>
    <property type="match status" value="1"/>
</dbReference>
<dbReference type="PANTHER" id="PTHR22572">
    <property type="entry name" value="SUGAR-1-PHOSPHATE GUANYL TRANSFERASE"/>
    <property type="match status" value="1"/>
</dbReference>
<dbReference type="InterPro" id="IPR018357">
    <property type="entry name" value="Hexapep_transf_CS"/>
</dbReference>
<dbReference type="Gene3D" id="3.90.550.10">
    <property type="entry name" value="Spore Coat Polysaccharide Biosynthesis Protein SpsA, Chain A"/>
    <property type="match status" value="1"/>
</dbReference>
<comment type="caution">
    <text evidence="4">The sequence shown here is derived from an EMBL/GenBank/DDBJ whole genome shotgun (WGS) entry which is preliminary data.</text>
</comment>
<evidence type="ECO:0000259" key="2">
    <source>
        <dbReference type="Pfam" id="PF00483"/>
    </source>
</evidence>
<feature type="domain" description="Mannose-1-phosphate guanyltransferase C-terminal" evidence="3">
    <location>
        <begin position="262"/>
        <end position="335"/>
    </location>
</feature>
<evidence type="ECO:0000256" key="1">
    <source>
        <dbReference type="ARBA" id="ARBA00007274"/>
    </source>
</evidence>
<sequence length="441" mass="48383">MAFKAVVLVGGPQKGTRFRPLSLQLPKPLFPIAGVPLVEHHIDQLSQLPGLSEIVLIGSYSSGLFTDFIGRCQQTYRISIKYAQEQQPMGTAGGLVAQRDFILGDAPEALFVINGDVCGDLPVDEMVKRIASLPEDSCLLLTTEATREQSGNFGNVVIDNSGRIVHYVDKPTTFVSTHISCGVYLMKTSVVLGLKVDPSTNLWFETDVFPKMASNGKLFALHTTRWWSQTKTAAAVLYANRHYLRLFKKRYAARLCRDRAQIVGDVFIDPSAEVDKSAKIGPNVSIGPNAKIGKGVRVKESIILADAVVNEHACVLHSVIGWRSVIGAWSRVEGIPLAPNPNLPFAKLENKPLFLSDGRLNPSLTILVHESSHLCDLRCLDEYSKFSSPPQLQPTFLFKSSFIASLQHLESSDVGVHGCLQLVQLNANVLTLEFPEIGVPW</sequence>
<dbReference type="InterPro" id="IPR005835">
    <property type="entry name" value="NTP_transferase_dom"/>
</dbReference>
<name>A0ABR1BY30_NECAM</name>
<dbReference type="Pfam" id="PF00483">
    <property type="entry name" value="NTP_transferase"/>
    <property type="match status" value="1"/>
</dbReference>
<dbReference type="Proteomes" id="UP001303046">
    <property type="component" value="Unassembled WGS sequence"/>
</dbReference>